<keyword evidence="8" id="KW-0812">Transmembrane</keyword>
<evidence type="ECO:0000256" key="6">
    <source>
        <dbReference type="PROSITE-ProRule" id="PRU00023"/>
    </source>
</evidence>
<proteinExistence type="inferred from homology"/>
<evidence type="ECO:0000313" key="9">
    <source>
        <dbReference type="EMBL" id="BBB91802.1"/>
    </source>
</evidence>
<keyword evidence="8" id="KW-0472">Membrane</keyword>
<comment type="pathway">
    <text evidence="1">Protein modification; protein ubiquitination.</text>
</comment>
<feature type="repeat" description="ANK" evidence="6">
    <location>
        <begin position="304"/>
        <end position="336"/>
    </location>
</feature>
<dbReference type="PROSITE" id="PS50297">
    <property type="entry name" value="ANK_REP_REGION"/>
    <property type="match status" value="4"/>
</dbReference>
<dbReference type="AlphaFoldDB" id="A0A348AL54"/>
<dbReference type="Gene3D" id="1.25.40.10">
    <property type="entry name" value="Tetratricopeptide repeat domain"/>
    <property type="match status" value="2"/>
</dbReference>
<name>A0A348AL54_9FIRM</name>
<dbReference type="Gene3D" id="1.25.40.20">
    <property type="entry name" value="Ankyrin repeat-containing domain"/>
    <property type="match status" value="2"/>
</dbReference>
<organism evidence="9 10">
    <name type="scientific">Methylomusa anaerophila</name>
    <dbReference type="NCBI Taxonomy" id="1930071"/>
    <lineage>
        <taxon>Bacteria</taxon>
        <taxon>Bacillati</taxon>
        <taxon>Bacillota</taxon>
        <taxon>Negativicutes</taxon>
        <taxon>Selenomonadales</taxon>
        <taxon>Sporomusaceae</taxon>
        <taxon>Methylomusa</taxon>
    </lineage>
</organism>
<protein>
    <submittedName>
        <fullName evidence="9">Lipoprotein NlpI</fullName>
    </submittedName>
</protein>
<evidence type="ECO:0000256" key="5">
    <source>
        <dbReference type="ARBA" id="ARBA00038500"/>
    </source>
</evidence>
<dbReference type="PANTHER" id="PTHR24173">
    <property type="entry name" value="ANKYRIN REPEAT CONTAINING"/>
    <property type="match status" value="1"/>
</dbReference>
<keyword evidence="10" id="KW-1185">Reference proteome</keyword>
<evidence type="ECO:0000256" key="3">
    <source>
        <dbReference type="ARBA" id="ARBA00022786"/>
    </source>
</evidence>
<dbReference type="KEGG" id="mana:MAMMFC1_02487"/>
<evidence type="ECO:0000256" key="4">
    <source>
        <dbReference type="ARBA" id="ARBA00023043"/>
    </source>
</evidence>
<feature type="repeat" description="ANK" evidence="6">
    <location>
        <begin position="378"/>
        <end position="410"/>
    </location>
</feature>
<feature type="repeat" description="TPR" evidence="7">
    <location>
        <begin position="127"/>
        <end position="160"/>
    </location>
</feature>
<sequence length="470" mass="52023">MFCVQHDAKMITIHDKVGDKVSYAAIRLARKGYIRSLTMYFKTSAERSLSSKSGKRSVAVMKKIITGFSTFFILLVLLVVPHNMVQAAEEQTVEDYLATAKQYLQQKDYNGALKACDQGLKLDPQSVKIYEIRGDIFTAQGNTDKAIADYNQAISLGSNSPRIYFSRGNKFLMKGMFDKAITDCNTALELRPDYYIAYILRGNAYYFKGMNDKALEDFKAYFRSAPSDDPARASAQKLLPEGFGVVNTGGTTNVRRVGKIKPVSPDVGNVTMNKLLINGVSNNDMSTVKMAVEGGANVNIFGSYYNTVLIMAMEKNNIEMINYLIDHGADVNVHIEPYGYLNGYFETPLMIAVRANNIDLVKILINAGADINAYDPPYKKTPLFYALFHKNTDILQYLIAQGADVNFTQSDGTTHLMTAAANNKLASAKILLEAGADPTRKNKDGKTALIIAIEKNNKELIDLLLPLTPH</sequence>
<dbReference type="InterPro" id="IPR011990">
    <property type="entry name" value="TPR-like_helical_dom_sf"/>
</dbReference>
<dbReference type="InterPro" id="IPR019734">
    <property type="entry name" value="TPR_rpt"/>
</dbReference>
<keyword evidence="2" id="KW-0677">Repeat</keyword>
<dbReference type="Pfam" id="PF12796">
    <property type="entry name" value="Ank_2"/>
    <property type="match status" value="1"/>
</dbReference>
<dbReference type="SUPFAM" id="SSF48452">
    <property type="entry name" value="TPR-like"/>
    <property type="match status" value="1"/>
</dbReference>
<dbReference type="Pfam" id="PF13414">
    <property type="entry name" value="TPR_11"/>
    <property type="match status" value="1"/>
</dbReference>
<reference evidence="9 10" key="1">
    <citation type="journal article" date="2018" name="Int. J. Syst. Evol. Microbiol.">
        <title>Methylomusa anaerophila gen. nov., sp. nov., an anaerobic methanol-utilizing bacterium isolated from a microbial fuel cell.</title>
        <authorList>
            <person name="Amano N."/>
            <person name="Yamamuro A."/>
            <person name="Miyahara M."/>
            <person name="Kouzuma A."/>
            <person name="Abe T."/>
            <person name="Watanabe K."/>
        </authorList>
    </citation>
    <scope>NUCLEOTIDE SEQUENCE [LARGE SCALE GENOMIC DNA]</scope>
    <source>
        <strain evidence="9 10">MMFC1</strain>
    </source>
</reference>
<dbReference type="PROSITE" id="PS50088">
    <property type="entry name" value="ANK_REPEAT"/>
    <property type="match status" value="4"/>
</dbReference>
<dbReference type="PANTHER" id="PTHR24173:SF74">
    <property type="entry name" value="ANKYRIN REPEAT DOMAIN-CONTAINING PROTEIN 16"/>
    <property type="match status" value="1"/>
</dbReference>
<feature type="repeat" description="TPR" evidence="7">
    <location>
        <begin position="161"/>
        <end position="194"/>
    </location>
</feature>
<keyword evidence="4 6" id="KW-0040">ANK repeat</keyword>
<evidence type="ECO:0000256" key="2">
    <source>
        <dbReference type="ARBA" id="ARBA00022737"/>
    </source>
</evidence>
<feature type="repeat" description="ANK" evidence="6">
    <location>
        <begin position="344"/>
        <end position="376"/>
    </location>
</feature>
<dbReference type="EMBL" id="AP018449">
    <property type="protein sequence ID" value="BBB91802.1"/>
    <property type="molecule type" value="Genomic_DNA"/>
</dbReference>
<dbReference type="SUPFAM" id="SSF48403">
    <property type="entry name" value="Ankyrin repeat"/>
    <property type="match status" value="1"/>
</dbReference>
<keyword evidence="7" id="KW-0802">TPR repeat</keyword>
<dbReference type="Pfam" id="PF13181">
    <property type="entry name" value="TPR_8"/>
    <property type="match status" value="1"/>
</dbReference>
<keyword evidence="9" id="KW-0449">Lipoprotein</keyword>
<dbReference type="SMART" id="SM00248">
    <property type="entry name" value="ANK"/>
    <property type="match status" value="6"/>
</dbReference>
<accession>A0A348AL54</accession>
<dbReference type="Proteomes" id="UP000276437">
    <property type="component" value="Chromosome"/>
</dbReference>
<evidence type="ECO:0000313" key="10">
    <source>
        <dbReference type="Proteomes" id="UP000276437"/>
    </source>
</evidence>
<dbReference type="PROSITE" id="PS50005">
    <property type="entry name" value="TPR"/>
    <property type="match status" value="3"/>
</dbReference>
<dbReference type="InterPro" id="IPR002110">
    <property type="entry name" value="Ankyrin_rpt"/>
</dbReference>
<keyword evidence="8" id="KW-1133">Transmembrane helix</keyword>
<dbReference type="SMART" id="SM00028">
    <property type="entry name" value="TPR"/>
    <property type="match status" value="4"/>
</dbReference>
<feature type="transmembrane region" description="Helical" evidence="8">
    <location>
        <begin position="64"/>
        <end position="84"/>
    </location>
</feature>
<keyword evidence="3" id="KW-0833">Ubl conjugation pathway</keyword>
<dbReference type="Pfam" id="PF13637">
    <property type="entry name" value="Ank_4"/>
    <property type="match status" value="1"/>
</dbReference>
<gene>
    <name evidence="9" type="primary">nlpI_2</name>
    <name evidence="9" type="ORF">MAMMFC1_02487</name>
</gene>
<dbReference type="InterPro" id="IPR036770">
    <property type="entry name" value="Ankyrin_rpt-contain_sf"/>
</dbReference>
<feature type="repeat" description="TPR" evidence="7">
    <location>
        <begin position="93"/>
        <end position="126"/>
    </location>
</feature>
<evidence type="ECO:0000256" key="1">
    <source>
        <dbReference type="ARBA" id="ARBA00004906"/>
    </source>
</evidence>
<evidence type="ECO:0000256" key="7">
    <source>
        <dbReference type="PROSITE-ProRule" id="PRU00339"/>
    </source>
</evidence>
<feature type="repeat" description="ANK" evidence="6">
    <location>
        <begin position="411"/>
        <end position="443"/>
    </location>
</feature>
<evidence type="ECO:0000256" key="8">
    <source>
        <dbReference type="SAM" id="Phobius"/>
    </source>
</evidence>
<comment type="similarity">
    <text evidence="5">Belongs to the fem-1 family.</text>
</comment>